<dbReference type="FunFam" id="1.10.8.720:FF:000001">
    <property type="entry name" value="dynein heavy chain 7, axonemal"/>
    <property type="match status" value="1"/>
</dbReference>
<dbReference type="FunFam" id="3.10.490.20:FF:000009">
    <property type="entry name" value="Dynein heavy chain 4"/>
    <property type="match status" value="1"/>
</dbReference>
<keyword evidence="4" id="KW-0963">Cytoplasm</keyword>
<dbReference type="InterPro" id="IPR057413">
    <property type="entry name" value="Beta-barrel_INTS6"/>
</dbReference>
<dbReference type="Pfam" id="PF25462">
    <property type="entry name" value="Beta-barrel_INTS6"/>
    <property type="match status" value="1"/>
</dbReference>
<name>A0A0W8B000_PHYNI</name>
<feature type="domain" description="Dynein heavy chain hydrolytic ATP-binding dynein motor region" evidence="20">
    <location>
        <begin position="2564"/>
        <end position="2890"/>
    </location>
</feature>
<comment type="subcellular location">
    <subcellularLocation>
        <location evidence="1">Cell projection</location>
        <location evidence="1">Cilium</location>
        <location evidence="1">Flagellum</location>
    </subcellularLocation>
    <subcellularLocation>
        <location evidence="2">Cytoplasm</location>
        <location evidence="2">Cytoskeleton</location>
        <location evidence="2">Cilium axoneme</location>
    </subcellularLocation>
</comment>
<evidence type="ECO:0000259" key="29">
    <source>
        <dbReference type="Pfam" id="PF25462"/>
    </source>
</evidence>
<feature type="compositionally biased region" description="Polar residues" evidence="17">
    <location>
        <begin position="671"/>
        <end position="682"/>
    </location>
</feature>
<dbReference type="FunFam" id="3.40.50.300:FF:001145">
    <property type="entry name" value="Putative dynein heavy chain"/>
    <property type="match status" value="1"/>
</dbReference>
<evidence type="ECO:0000259" key="23">
    <source>
        <dbReference type="Pfam" id="PF12781"/>
    </source>
</evidence>
<dbReference type="InterPro" id="IPR004273">
    <property type="entry name" value="Dynein_heavy_D6_P-loop"/>
</dbReference>
<evidence type="ECO:0000256" key="11">
    <source>
        <dbReference type="ARBA" id="ARBA00023054"/>
    </source>
</evidence>
<dbReference type="Pfam" id="PF03028">
    <property type="entry name" value="Dynein_heavy"/>
    <property type="match status" value="1"/>
</dbReference>
<gene>
    <name evidence="30" type="ORF">AM587_10017669</name>
</gene>
<dbReference type="InterPro" id="IPR035706">
    <property type="entry name" value="AAA_9"/>
</dbReference>
<evidence type="ECO:0000259" key="21">
    <source>
        <dbReference type="Pfam" id="PF12777"/>
    </source>
</evidence>
<dbReference type="InterPro" id="IPR041228">
    <property type="entry name" value="Dynein_C"/>
</dbReference>
<evidence type="ECO:0000256" key="13">
    <source>
        <dbReference type="ARBA" id="ARBA00023175"/>
    </source>
</evidence>
<evidence type="ECO:0000256" key="7">
    <source>
        <dbReference type="ARBA" id="ARBA00022741"/>
    </source>
</evidence>
<dbReference type="Pfam" id="PF08393">
    <property type="entry name" value="DHC_N2"/>
    <property type="match status" value="1"/>
</dbReference>
<keyword evidence="10" id="KW-0243">Dynein</keyword>
<dbReference type="FunFam" id="1.10.8.710:FF:000004">
    <property type="entry name" value="Dynein axonemal heavy chain 6"/>
    <property type="match status" value="1"/>
</dbReference>
<dbReference type="FunFam" id="1.20.920.20:FF:000006">
    <property type="entry name" value="Dynein, axonemal, heavy chain 6"/>
    <property type="match status" value="1"/>
</dbReference>
<dbReference type="FunFam" id="3.40.50.300:FF:002141">
    <property type="entry name" value="Dynein heavy chain"/>
    <property type="match status" value="1"/>
</dbReference>
<feature type="domain" description="Dynein heavy chain AAA lid" evidence="26">
    <location>
        <begin position="4819"/>
        <end position="4960"/>
    </location>
</feature>
<dbReference type="Gene3D" id="3.20.180.20">
    <property type="entry name" value="Dynein heavy chain, N-terminal domain 2"/>
    <property type="match status" value="1"/>
</dbReference>
<feature type="region of interest" description="Disordered" evidence="17">
    <location>
        <begin position="3104"/>
        <end position="3123"/>
    </location>
</feature>
<evidence type="ECO:0000259" key="22">
    <source>
        <dbReference type="Pfam" id="PF12780"/>
    </source>
</evidence>
<dbReference type="Gene3D" id="6.10.140.1060">
    <property type="match status" value="1"/>
</dbReference>
<dbReference type="FunFam" id="3.40.50.300:FF:001328">
    <property type="entry name" value="Dynein heavy chain 6, axonemal"/>
    <property type="match status" value="1"/>
</dbReference>
<dbReference type="PANTHER" id="PTHR46961">
    <property type="entry name" value="DYNEIN HEAVY CHAIN 1, AXONEMAL-LIKE PROTEIN"/>
    <property type="match status" value="1"/>
</dbReference>
<dbReference type="FunFam" id="1.20.1270.280:FF:000001">
    <property type="entry name" value="dynein heavy chain 7, axonemal"/>
    <property type="match status" value="1"/>
</dbReference>
<evidence type="ECO:0000256" key="6">
    <source>
        <dbReference type="ARBA" id="ARBA00022737"/>
    </source>
</evidence>
<evidence type="ECO:0000313" key="30">
    <source>
        <dbReference type="EMBL" id="KUF64916.1"/>
    </source>
</evidence>
<reference evidence="30 31" key="1">
    <citation type="submission" date="2015-11" db="EMBL/GenBank/DDBJ databases">
        <title>Genomes and virulence difference between two physiological races of Phytophthora nicotianae.</title>
        <authorList>
            <person name="Liu H."/>
            <person name="Ma X."/>
            <person name="Yu H."/>
            <person name="Fang D."/>
            <person name="Li Y."/>
            <person name="Wang X."/>
            <person name="Wang W."/>
            <person name="Dong Y."/>
            <person name="Xiao B."/>
        </authorList>
    </citation>
    <scope>NUCLEOTIDE SEQUENCE [LARGE SCALE GENOMIC DNA]</scope>
    <source>
        <strain evidence="31">race 0</strain>
    </source>
</reference>
<accession>A0A0W8B000</accession>
<keyword evidence="14" id="KW-0206">Cytoskeleton</keyword>
<dbReference type="Pfam" id="PF12781">
    <property type="entry name" value="AAA_9"/>
    <property type="match status" value="1"/>
</dbReference>
<dbReference type="FunFam" id="3.40.50.300:FF:000362">
    <property type="entry name" value="Dynein, axonemal, heavy chain 6"/>
    <property type="match status" value="1"/>
</dbReference>
<comment type="caution">
    <text evidence="30">The sequence shown here is derived from an EMBL/GenBank/DDBJ whole genome shotgun (WGS) entry which is preliminary data.</text>
</comment>
<dbReference type="InterPro" id="IPR042228">
    <property type="entry name" value="Dynein_linker_3"/>
</dbReference>
<feature type="domain" description="DNA replication complex GINS protein PSF3 N-terminal" evidence="28">
    <location>
        <begin position="7"/>
        <end position="58"/>
    </location>
</feature>
<feature type="coiled-coil region" evidence="16">
    <location>
        <begin position="4058"/>
        <end position="4120"/>
    </location>
</feature>
<feature type="region of interest" description="Disordered" evidence="17">
    <location>
        <begin position="637"/>
        <end position="682"/>
    </location>
</feature>
<dbReference type="InterPro" id="IPR043157">
    <property type="entry name" value="Dynein_AAA1S"/>
</dbReference>
<dbReference type="GO" id="GO:0005858">
    <property type="term" value="C:axonemal dynein complex"/>
    <property type="evidence" value="ECO:0007669"/>
    <property type="project" value="UniProtKB-ARBA"/>
</dbReference>
<evidence type="ECO:0000256" key="4">
    <source>
        <dbReference type="ARBA" id="ARBA00022490"/>
    </source>
</evidence>
<keyword evidence="8" id="KW-0067">ATP-binding</keyword>
<dbReference type="Gene3D" id="1.10.472.130">
    <property type="match status" value="1"/>
</dbReference>
<dbReference type="Gene3D" id="1.20.920.30">
    <property type="match status" value="1"/>
</dbReference>
<evidence type="ECO:0000259" key="18">
    <source>
        <dbReference type="Pfam" id="PF03028"/>
    </source>
</evidence>
<keyword evidence="13" id="KW-0505">Motor protein</keyword>
<dbReference type="InterPro" id="IPR055221">
    <property type="entry name" value="PSF3_N"/>
</dbReference>
<dbReference type="InterPro" id="IPR041658">
    <property type="entry name" value="AAA_lid_11"/>
</dbReference>
<dbReference type="Pfam" id="PF12774">
    <property type="entry name" value="AAA_6"/>
    <property type="match status" value="1"/>
</dbReference>
<evidence type="ECO:0000313" key="31">
    <source>
        <dbReference type="Proteomes" id="UP000052943"/>
    </source>
</evidence>
<dbReference type="InterPro" id="IPR024743">
    <property type="entry name" value="Dynein_HC_stalk"/>
</dbReference>
<feature type="region of interest" description="Disordered" evidence="17">
    <location>
        <begin position="1142"/>
        <end position="1164"/>
    </location>
</feature>
<dbReference type="GO" id="GO:0045505">
    <property type="term" value="F:dynein intermediate chain binding"/>
    <property type="evidence" value="ECO:0007669"/>
    <property type="project" value="InterPro"/>
</dbReference>
<dbReference type="Gene3D" id="1.10.8.720">
    <property type="entry name" value="Region D6 of dynein motor"/>
    <property type="match status" value="1"/>
</dbReference>
<dbReference type="CDD" id="cd11713">
    <property type="entry name" value="GINS_A_psf3"/>
    <property type="match status" value="1"/>
</dbReference>
<dbReference type="GO" id="GO:0003341">
    <property type="term" value="P:cilium movement"/>
    <property type="evidence" value="ECO:0007669"/>
    <property type="project" value="UniProtKB-ARBA"/>
</dbReference>
<dbReference type="FunFam" id="1.10.287.2620:FF:000002">
    <property type="entry name" value="Dynein heavy chain 2, axonemal"/>
    <property type="match status" value="1"/>
</dbReference>
<dbReference type="STRING" id="4790.A0A0W8B000"/>
<dbReference type="InterPro" id="IPR036224">
    <property type="entry name" value="GINS_bundle-like_dom_sf"/>
</dbReference>
<dbReference type="FunFam" id="1.20.920.30:FF:000005">
    <property type="entry name" value="Dynein, axonemal, heavy chain 2"/>
    <property type="match status" value="1"/>
</dbReference>
<sequence length="5291" mass="593975">MNGGYLDIDAILAEDERIKCKFETDALDCGYLDPSCREPDLSEGAVVELPLWLARPLAKRGDVVVEPPHYLTKRFRRMLKAGPSSVNLREFSSYVMDVGRQLLPYVTDEEQREIGEILRLCFGGERYRDLLNNAMSSLDEDTTEFTRKLTQDEKKLFDAGTRDAKDFIQWKGRNAETITAANSAVERFVKRVRDPSRRYQHHFMLLSCGRDGRPKGKSADSTYNGRVRVGWDQSTNKEAFLRELKNLRATDLSDVGAALKQAFELMNQIRLQFNWDSYGLGRAPWNTNVSVCVLLTDATTLSSADGLIQDALAIAPSNAVGADLTFEPYRWDQRLFTVALKLSATMNGVKGQPTVPADLMALSEATGGMLYMPTSKPAVEQSIDQIILKLKAGAVVKFKCEAMEGEAEFPVTRNIIAPIHNGKEFCWPVAEAFWLDRNTVALPTREAHPTLVYSRTVENAIEAATSHMLLDTLKFPADNYVLETAISPTPSRGQRWLVYVQGSKGDGRLGDPIGMLRAPSSTPGIPTFNAVLVLLPYNFPKLFSLLVEVARVYQASGQNINSASGTWMFQAKAMPSSWRESFSAYLSGCPLYYYAPLKKALRKYNLHDMVPEVQDSGRSYQISNFLNRLREQAIAESDSNNKLFSRSSRNDTSNSARSSGIPESSPSASPMSNRDATGPNQTDATLDAIASMSLQELRAAHQKSKAQFFEKSSKLQFQMSLPRVTAPKDDAVPLKLTPSWRAVEEDEKHRQPIDVMSDYESRLVKKEALRNPLAEAEPDEDTPTGLRRRQLSFNLGNPYKKSSSKSNVYQNEAADEAAALGGQSPKRQRTRKRSSQLKRDKKHSKRSHRMHGSPSFKKSPGSPSHSPSSPVSSTSSTISSPGRSESGDSVMTDSSVGSNYSVKAEAAQMLGIPLHDGDFVEDEKNASFVRQVYGVLAENWESWSTIIRLIKARSTTQQEKEFVVSGLRSMKGGPTAVKTYIEQAIHLSQQFRQKALEQQLRQLLDEVKAVKNEPEDFARDVGKKEAVRLEKSRNDNVQLDLERDANGLLKVIAICGGEAYCYRRRWPLRRKHSALEASTMSKRNSKKAANAASLNLVLKTLEKYDQDDTSSMQSAFGSLLGTMGKAPSKKILPPQVQSLNYPIKNGASKSGKQPPRVSKRAASLSTKKAAHCTLTGAALAEWLETQVPRDGLGHPAIVSSYGGASNNAADPYACIAGTFLPLWCFLDVEDGAGTAGQRPELAKQLPMKAVGLPLDDVTGIAGSWSSCMVTAFDASLGRFIVSWSAGKRVGSPVMHRGLLCLEKDDCEAFVQRIQRAVQRREQAAAVLRQSLYVENMPINSDTQLDSQTISSILQLTLSSLSVPADIGTSALLEEVNADYMYTMNKLIFETNVDDIQREFSDLKLPKVPAPPPPPQCGVIPVPAYDYNRRFLDISTDKFVNLSFAVNALLDVRRSCVDVGPQKLLLEQQPTEISFGGGARPQPKSISLAEFHSLHAQMSHTALRFMRDCWTRLAAKRIQQHFTQAQHPLYNPAESSRQKYVDMPLRRFLHRVNYMVEDTLRVLIQHNFEGYAEFVEEMAGYNVEVRGPSDICERSLTTENTDAESDSTPIHQPLFRVDLIISPEKLVLNQDEVDKRAAEIREWALANVQDRSAQCPIEPVAPREGHRFEYATSPEEFKGALAGQFDVALERLKSLELVERLVMDRIFWPSQESIACLQDCAESVASLKEHVGGIVERAAQPLLKYHLQFDQYIPLLNLDVDEYLKTIFRVQPEGNAEGEEGEPAPLLPPVELNELRRLLTYHRNEEERLMETIPARAVNLGLFQVDLTNIRFTLAKKHRDCFARLLEAQVAYCFQIATRIMGKFDEINQNLSSTPKDIESLTALQEYITGLPALLAPMQEEIAQMMRDNILIDDFHHYVSDEHLRLTWHVQGWPSKVLAQSARFKHALEERKSKFAKQMESEQERFEKTLAALQEEIDTFSRYDNLAFVEDVAHHAMSVQRKLEQAQQDAMLFNSRETLFGQEVTSYDGLASAKKTFEPYHQLWSTSYNWIQSRKTWIQGSFIDVDAEQVEKLVDTYSTGIQKAYKFFSNNGNEACSKIAETVKEQISVFKPYVPLIVALRNPGMRLRHWEELSKSLGFALEIDESFTLTNIFQLNLLERIDDIVKVAEAAGKEYQVEQALRTMKGAWETVDLQIIAYRETGTYVIKGVDEIQAILDEHVTMTQAMMFSTFKGPFEEEIIEWNSTLQLISEVLEEWLAVQRNWLYLQPIFESPDINKQLPAEGKRFASVDKNWRQTLASAKAKPKCVEFCRSQKLLERFRESNHFLELVQKGLSDYLEVKRSAFARFYFLSNDELLSILSESKDVKLVQPHLKKCFEGIVQVTFEDDLNISAMISAEGEKVPFSSMVDPKGKNVEHWMMEVEDMMKISIRDIMERAIANYTQIDRPLWIQKWPGMCVLNGSQMHWTREMEEAMDADGREGVQKMMTRQLGQLADMVTLVRGNLDNMARITCGALTVIDVHARDVTRKLVAQNVESKGDFLWSSQLKYYWADKNLWVQAVTSRRPYGYEYLGNSFRLVITPLTDKCYLTLMGALQMILGGAPAGPAGTGKTETTKDLAKALAKQCVVFNCSDGLDYIAMGKFFKGLASCGAWACFDEFNRIDIEVLSVVGQQVVTLQLGIRRGDTRIIFEGSDIKLSDQFGVFITMNPGYAGRSELPDSLAALFRPVAMMVPDYALIGEIMFFAYGFSDARALGAKMVTTFKLCSEQLSSQFHYDYGMRAVKTVITAAGNLKRDDPDMDEDVLLLRALQDVNLPKFLAHDIPLFNGIISDLFPGKCRPNLDLGALISVIKLQTHRLNLQPVPYFFTKCIQLYETIVVRHGLMVVGATGGGKSCNIAVLADALTELKRRGESGFAFERVIKYQLNPKSITMGQLYGEFDPNTHEWQDGILSTLYRAAASDTKPDRKWVIFDGPVDAIWIENMNTVLDDNKKLCLNSGEMLQMSKQMTMMFEVEDLSVASPATVSRTGMVYMEPSTLGLGPLVDSWVERLPKSMAQFGHIFMRLFDVYLYASVTFIRSFLGELVPTMDNNLAQSLMNILDCTLDPFREKPADGTGEPQPPSKTPNAQFKDDIEPLFIFALIWSIGASTNDAGRIRFDSFLRSELVANNCKPPLPPTGLVYDYCYQLSSHKWVPWMNTVSPYKVPANSSFAEIVVPTADSVRNNFLLEELMSAGKHVLMVGGTGTGKTVNITRYLQSLPADIYIPIPISFSAQTSANQTQDMLDAKMEKRRKGVYGPPAGKKYIIYVDDLNMPKREKYFAQPPLELVRQWFDQSGWYDRKLLVFRSIIDILFVASMGPPGGGRNPITPRLVRHFNVVGYAELGDDSKTIIFSTILGNFLGSGFPAEIARLTDNVVKASISVYNTICRELLPTPAKSHYTFNLRDLAKVFQGVLMGDSRRISETDSLIRLWVHECKRVYEDRMVSTQDHDWFRELMRSSVKEFFQREYDQVVTNDHLIYGDYLVPGADPKIYEEVVDVHKVLNIMDEYLLDYNAESKSPMSLVLFMDAVEHVSRISRIIRQPMGNALLLGVGGSGRQSLTKLATFMAGYKCFQVEIVKGYGLTEWRDDVKKCLLLAGVKDTPVVFLFSDVQVVNETMLEDLNGVLNAGNVPNLYGPEDLDQIVTACRVDCQKRQLPPTKTNIFQQYINRVRRNIHLVICMSPLGGLFRDRLRMFPSLVNCSTIDWFSEWPAEALNSVASAILSDGNLALGDKLPALVESFKIVHQSVEEASKKFYNTLRRYFYVTPTSYLELLSAFKSVLVAKREEVNMMRSRLQNGVDKLSETKAIVATMQTELVELQPVLAATQLEVEQMMVQIAKDSAEADVTKATVEKEEAAASIKASATKEIADSAQRDLDAALPALESALECLNRLKKADIDEVKALKTPPAGVKLTMEVVCILFGQKPVSKPDPDRPGKKINDYWEVAQKVVLSNANKFLENLLGFDKDNIPDAIITKVAPSMEDPNFTPEAIEKSSKACTAICMWARAMYTYHFVAKAVEPKKQALAQAQKELDETLAVLQSAQANLQQVSDRLAELEQSYNGAVAKKEELARKVVQCQVQLQNAERLIGGLGGEEARWKETVAQLTLDYSNLTGDVLVSAGTISYLGAFTAEFREQLVASWHEALVKHKVPHSPGCDLIRTLQDPVKLRAWQIAGLPTDTVSTQNGIIIGRARRWPLLIDPQGQANRFIKNLGRDKKLCENGMDVVKQSDRGFLRALENGLRFGKWVLLENVGEELDAALEPVLLQQKFKQGGQDMIRLGENVIPYNDSFRFFLTTKLANPHYAPEVCVKVSLLNFTITMKGLEEQLLGVVVLKELPELAAKKNELVLSNAEGKRQLYEIENQILYLLSHSEGNILDDTNLIETLASAKETSAVVMAKMREAEETEREIDARSDGYRPVAFRAALLFFCIADLALVDPMYQYSLTWFTGLFIRGILAARPSAQLETRLTNLNDYFTYSVYKNVCRSLFEKHKLLFSFLLTIKIMQGNNEVDAGEWRFLLSGIGSSPPVEAENPAARWLEAYAWQQICALASFPAFKGLETEFANHVAVFRSIFDSTDPENQPLPGDKLSKLDEFQKLCILRVLRPDKMMPGIQNLVCAKLGKEFIEPPPFDLANTFEDASPTTPLIFVLSQGSDPAKDLHGFAVSTGMESKLKSIALGQGQGTLAARLIEGATTRGEWVLLQNCHLALSWMPELERICEELDPTKLHENFRLWLTSMPTPAFPASVLQDGVKMTKEAPKGLRANLKNTYYKLDETRLSATRKPDVFRKLLFGLCFYHAIVCERKRFGALGWNIPYQFNETDLDISVAQLEMFLDTYDQVPFDVLQVMTSTINYGGRITDDKDMRTSDVILMTFFKEAILHKGYTFSKSGIYYSLECDPRNAYEEYVNYINLLPINPEPEVFGMHENANITSAQAETYEAFDLLLSLQPRVSSGGGKSREEIIADAAQAIASQLPPQYDLEHVQAAYPVSYDESMNTVLAQEVERFNKLLAVMRSTLHLVQQGLKGLVVMSAELEAMGASLYDQKVPAVWEAKAYPSLKPLGAWVKDLLERLTFISNWIAHGIPAVFWISGFFFPQGFMTGTIQNHARRYKLPIDSLSFQFIMKPESVEQLTARPVDGCYTYGLFLEGARWNPEITALDDPLPRELFAKMPVIHLLPQPNREAPQRGIYRCPVYKILTRTGTLSTTGHSTNFVMWLEIPANKPTIFRNSLVSETNAQVLFADQEYWIKAGVACFCSLRY</sequence>
<feature type="domain" description="Dynein heavy chain coiled coil stalk" evidence="21">
    <location>
        <begin position="3827"/>
        <end position="4172"/>
    </location>
</feature>
<dbReference type="Pfam" id="PF18199">
    <property type="entry name" value="Dynein_C"/>
    <property type="match status" value="1"/>
</dbReference>
<dbReference type="FunFam" id="3.20.180.20:FF:000003">
    <property type="entry name" value="Dynein heavy chain 12, axonemal"/>
    <property type="match status" value="1"/>
</dbReference>
<dbReference type="Gene3D" id="1.20.920.20">
    <property type="match status" value="1"/>
</dbReference>
<dbReference type="Gene3D" id="1.10.8.1220">
    <property type="match status" value="1"/>
</dbReference>
<feature type="domain" description="Dynein heavy chain linker" evidence="19">
    <location>
        <begin position="2031"/>
        <end position="2435"/>
    </location>
</feature>
<evidence type="ECO:0000259" key="27">
    <source>
        <dbReference type="Pfam" id="PF18199"/>
    </source>
</evidence>
<evidence type="ECO:0000259" key="28">
    <source>
        <dbReference type="Pfam" id="PF22466"/>
    </source>
</evidence>
<dbReference type="InterPro" id="IPR042219">
    <property type="entry name" value="AAA_lid_11_sf"/>
</dbReference>
<feature type="domain" description="Integrator complex subunit 6-like beta-barrel" evidence="29">
    <location>
        <begin position="413"/>
        <end position="549"/>
    </location>
</feature>
<evidence type="ECO:0000256" key="12">
    <source>
        <dbReference type="ARBA" id="ARBA00023069"/>
    </source>
</evidence>
<dbReference type="GO" id="GO:0051959">
    <property type="term" value="F:dynein light intermediate chain binding"/>
    <property type="evidence" value="ECO:0007669"/>
    <property type="project" value="InterPro"/>
</dbReference>
<dbReference type="InterPro" id="IPR038437">
    <property type="entry name" value="GINS_Psf3_sf"/>
</dbReference>
<dbReference type="Proteomes" id="UP000052943">
    <property type="component" value="Unassembled WGS sequence"/>
</dbReference>
<evidence type="ECO:0000256" key="16">
    <source>
        <dbReference type="SAM" id="Coils"/>
    </source>
</evidence>
<feature type="domain" description="Dynein heavy chain AAA module D4" evidence="22">
    <location>
        <begin position="3554"/>
        <end position="3812"/>
    </location>
</feature>
<evidence type="ECO:0000259" key="20">
    <source>
        <dbReference type="Pfam" id="PF12774"/>
    </source>
</evidence>
<keyword evidence="12" id="KW-0969">Cilium</keyword>
<dbReference type="SUPFAM" id="SSF158573">
    <property type="entry name" value="GINS helical bundle-like"/>
    <property type="match status" value="1"/>
</dbReference>
<dbReference type="Gene3D" id="1.20.140.100">
    <property type="entry name" value="Dynein heavy chain, N-terminal domain 2"/>
    <property type="match status" value="1"/>
</dbReference>
<feature type="compositionally biased region" description="Polar residues" evidence="17">
    <location>
        <begin position="637"/>
        <end position="654"/>
    </location>
</feature>
<feature type="domain" description="Dynein heavy chain ATP-binding dynein motor region" evidence="23">
    <location>
        <begin position="4202"/>
        <end position="4427"/>
    </location>
</feature>
<evidence type="ECO:0000256" key="2">
    <source>
        <dbReference type="ARBA" id="ARBA00004430"/>
    </source>
</evidence>
<feature type="domain" description="Dynein heavy chain AAA 5 extension" evidence="24">
    <location>
        <begin position="3059"/>
        <end position="3192"/>
    </location>
</feature>
<evidence type="ECO:0000256" key="9">
    <source>
        <dbReference type="ARBA" id="ARBA00022846"/>
    </source>
</evidence>
<dbReference type="Pfam" id="PF18198">
    <property type="entry name" value="AAA_lid_11"/>
    <property type="match status" value="1"/>
</dbReference>
<dbReference type="InterPro" id="IPR024317">
    <property type="entry name" value="Dynein_heavy_chain_D4_dom"/>
</dbReference>
<comment type="similarity">
    <text evidence="3">Belongs to the dynein heavy chain family.</text>
</comment>
<dbReference type="FunFam" id="1.20.58.1120:FF:000001">
    <property type="entry name" value="dynein heavy chain 2, axonemal"/>
    <property type="match status" value="1"/>
</dbReference>
<dbReference type="Pfam" id="PF12775">
    <property type="entry name" value="AAA_7"/>
    <property type="match status" value="1"/>
</dbReference>
<dbReference type="GO" id="GO:0008569">
    <property type="term" value="F:minus-end-directed microtubule motor activity"/>
    <property type="evidence" value="ECO:0007669"/>
    <property type="project" value="InterPro"/>
</dbReference>
<evidence type="ECO:0000256" key="3">
    <source>
        <dbReference type="ARBA" id="ARBA00008887"/>
    </source>
</evidence>
<protein>
    <submittedName>
        <fullName evidence="30">Dynein heavy chain 7</fullName>
    </submittedName>
</protein>
<dbReference type="Gene3D" id="1.10.8.710">
    <property type="match status" value="1"/>
</dbReference>
<dbReference type="FunFam" id="1.10.8.1220:FF:000001">
    <property type="entry name" value="Dynein axonemal heavy chain 5"/>
    <property type="match status" value="1"/>
</dbReference>
<dbReference type="FunFam" id="3.40.50.300:FF:000044">
    <property type="entry name" value="Dynein heavy chain 5, axonemal"/>
    <property type="match status" value="1"/>
</dbReference>
<feature type="region of interest" description="Disordered" evidence="17">
    <location>
        <begin position="817"/>
        <end position="896"/>
    </location>
</feature>
<dbReference type="GO" id="GO:0005874">
    <property type="term" value="C:microtubule"/>
    <property type="evidence" value="ECO:0007669"/>
    <property type="project" value="UniProtKB-KW"/>
</dbReference>
<evidence type="ECO:0000256" key="17">
    <source>
        <dbReference type="SAM" id="MobiDB-lite"/>
    </source>
</evidence>
<feature type="domain" description="Dynein heavy chain 3 AAA+ lid" evidence="25">
    <location>
        <begin position="3410"/>
        <end position="3505"/>
    </location>
</feature>
<dbReference type="InterPro" id="IPR026983">
    <property type="entry name" value="DHC"/>
</dbReference>
<dbReference type="CDD" id="cd21693">
    <property type="entry name" value="GINS_B_Psf3"/>
    <property type="match status" value="1"/>
</dbReference>
<evidence type="ECO:0000256" key="10">
    <source>
        <dbReference type="ARBA" id="ARBA00023017"/>
    </source>
</evidence>
<proteinExistence type="inferred from homology"/>
<dbReference type="InterPro" id="IPR027417">
    <property type="entry name" value="P-loop_NTPase"/>
</dbReference>
<dbReference type="FunFam" id="1.20.140.100:FF:000004">
    <property type="entry name" value="Dynein axonemal heavy chain 6"/>
    <property type="match status" value="1"/>
</dbReference>
<feature type="domain" description="Dynein heavy chain region D6 P-loop" evidence="18">
    <location>
        <begin position="4674"/>
        <end position="4787"/>
    </location>
</feature>
<organism evidence="30 31">
    <name type="scientific">Phytophthora nicotianae</name>
    <name type="common">Potato buckeye rot agent</name>
    <name type="synonym">Phytophthora parasitica</name>
    <dbReference type="NCBI Taxonomy" id="4792"/>
    <lineage>
        <taxon>Eukaryota</taxon>
        <taxon>Sar</taxon>
        <taxon>Stramenopiles</taxon>
        <taxon>Oomycota</taxon>
        <taxon>Peronosporomycetes</taxon>
        <taxon>Peronosporales</taxon>
        <taxon>Peronosporaceae</taxon>
        <taxon>Phytophthora</taxon>
    </lineage>
</organism>
<dbReference type="PANTHER" id="PTHR46961:SF5">
    <property type="entry name" value="DYNEIN AXONEMAL HEAVY CHAIN 1"/>
    <property type="match status" value="1"/>
</dbReference>
<keyword evidence="5" id="KW-0493">Microtubule</keyword>
<dbReference type="Pfam" id="PF12780">
    <property type="entry name" value="AAA_8"/>
    <property type="match status" value="1"/>
</dbReference>
<keyword evidence="6" id="KW-0677">Repeat</keyword>
<keyword evidence="11 16" id="KW-0175">Coiled coil</keyword>
<evidence type="ECO:0000259" key="25">
    <source>
        <dbReference type="Pfam" id="PF17857"/>
    </source>
</evidence>
<dbReference type="GO" id="GO:0031514">
    <property type="term" value="C:motile cilium"/>
    <property type="evidence" value="ECO:0007669"/>
    <property type="project" value="UniProtKB-SubCell"/>
</dbReference>
<dbReference type="Gene3D" id="1.20.58.1120">
    <property type="match status" value="1"/>
</dbReference>
<dbReference type="Pfam" id="PF17857">
    <property type="entry name" value="AAA_lid_1"/>
    <property type="match status" value="1"/>
</dbReference>
<dbReference type="SUPFAM" id="SSF52540">
    <property type="entry name" value="P-loop containing nucleoside triphosphate hydrolases"/>
    <property type="match status" value="4"/>
</dbReference>
<feature type="coiled-coil region" evidence="16">
    <location>
        <begin position="1944"/>
        <end position="1975"/>
    </location>
</feature>
<evidence type="ECO:0000256" key="15">
    <source>
        <dbReference type="ARBA" id="ARBA00023273"/>
    </source>
</evidence>
<dbReference type="Gene3D" id="3.40.50.300">
    <property type="entry name" value="P-loop containing nucleotide triphosphate hydrolases"/>
    <property type="match status" value="5"/>
</dbReference>
<dbReference type="Pfam" id="PF22466">
    <property type="entry name" value="PSF3_N"/>
    <property type="match status" value="1"/>
</dbReference>
<feature type="compositionally biased region" description="Low complexity" evidence="17">
    <location>
        <begin position="655"/>
        <end position="670"/>
    </location>
</feature>
<dbReference type="EMBL" id="LNFO01006116">
    <property type="protein sequence ID" value="KUF64916.1"/>
    <property type="molecule type" value="Genomic_DNA"/>
</dbReference>
<feature type="compositionally biased region" description="Basic residues" evidence="17">
    <location>
        <begin position="826"/>
        <end position="851"/>
    </location>
</feature>
<evidence type="ECO:0000259" key="26">
    <source>
        <dbReference type="Pfam" id="PF18198"/>
    </source>
</evidence>
<dbReference type="SUPFAM" id="SSF160059">
    <property type="entry name" value="PriA/YqbF domain"/>
    <property type="match status" value="1"/>
</dbReference>
<dbReference type="GO" id="GO:0005524">
    <property type="term" value="F:ATP binding"/>
    <property type="evidence" value="ECO:0007669"/>
    <property type="project" value="UniProtKB-KW"/>
</dbReference>
<dbReference type="InterPro" id="IPR035699">
    <property type="entry name" value="AAA_6"/>
</dbReference>
<evidence type="ECO:0000259" key="19">
    <source>
        <dbReference type="Pfam" id="PF08393"/>
    </source>
</evidence>
<keyword evidence="7" id="KW-0547">Nucleotide-binding</keyword>
<dbReference type="InterPro" id="IPR041466">
    <property type="entry name" value="Dynein_AAA5_ext"/>
</dbReference>
<dbReference type="Gene3D" id="1.20.1270.280">
    <property type="match status" value="1"/>
</dbReference>
<dbReference type="InterPro" id="IPR043160">
    <property type="entry name" value="Dynein_C_barrel"/>
</dbReference>
<dbReference type="Gene3D" id="3.10.490.20">
    <property type="match status" value="1"/>
</dbReference>
<evidence type="ECO:0000256" key="8">
    <source>
        <dbReference type="ARBA" id="ARBA00022840"/>
    </source>
</evidence>
<dbReference type="Gene3D" id="1.10.287.2620">
    <property type="match status" value="1"/>
</dbReference>
<keyword evidence="9" id="KW-0282">Flagellum</keyword>
<evidence type="ECO:0000256" key="5">
    <source>
        <dbReference type="ARBA" id="ARBA00022701"/>
    </source>
</evidence>
<keyword evidence="15" id="KW-0966">Cell projection</keyword>
<evidence type="ECO:0000259" key="24">
    <source>
        <dbReference type="Pfam" id="PF17852"/>
    </source>
</evidence>
<evidence type="ECO:0000256" key="1">
    <source>
        <dbReference type="ARBA" id="ARBA00004230"/>
    </source>
</evidence>
<dbReference type="InterPro" id="IPR041589">
    <property type="entry name" value="DNAH3_AAA_lid_1"/>
</dbReference>
<dbReference type="OrthoDB" id="5593012at2759"/>
<dbReference type="Pfam" id="PF12777">
    <property type="entry name" value="MT"/>
    <property type="match status" value="1"/>
</dbReference>
<dbReference type="Pfam" id="PF17852">
    <property type="entry name" value="Dynein_AAA_lid"/>
    <property type="match status" value="1"/>
</dbReference>
<feature type="domain" description="Dynein heavy chain C-terminal" evidence="27">
    <location>
        <begin position="4967"/>
        <end position="5287"/>
    </location>
</feature>
<feature type="compositionally biased region" description="Low complexity" evidence="17">
    <location>
        <begin position="852"/>
        <end position="884"/>
    </location>
</feature>
<dbReference type="InterPro" id="IPR013602">
    <property type="entry name" value="Dynein_heavy_linker"/>
</dbReference>
<dbReference type="InterPro" id="IPR042222">
    <property type="entry name" value="Dynein_2_N"/>
</dbReference>
<evidence type="ECO:0000256" key="14">
    <source>
        <dbReference type="ARBA" id="ARBA00023212"/>
    </source>
</evidence>
<dbReference type="Gene3D" id="1.20.58.2050">
    <property type="match status" value="1"/>
</dbReference>